<name>B1WUP0_CROS5</name>
<dbReference type="HOGENOM" id="CLU_2600192_0_0_3"/>
<dbReference type="OrthoDB" id="164456at2"/>
<gene>
    <name evidence="1" type="ordered locus">cce_1141</name>
</gene>
<evidence type="ECO:0000313" key="1">
    <source>
        <dbReference type="EMBL" id="ACB50491.1"/>
    </source>
</evidence>
<dbReference type="Proteomes" id="UP000001203">
    <property type="component" value="Chromosome circular"/>
</dbReference>
<evidence type="ECO:0008006" key="3">
    <source>
        <dbReference type="Google" id="ProtNLM"/>
    </source>
</evidence>
<dbReference type="InterPro" id="IPR029060">
    <property type="entry name" value="PIN-like_dom_sf"/>
</dbReference>
<proteinExistence type="predicted"/>
<protein>
    <recommendedName>
        <fullName evidence="3">PIN domain-containing protein</fullName>
    </recommendedName>
</protein>
<sequence length="79" mass="8944">MRQIFLDTFYLQALADPQDNAHQFAVTITAKLGNFRGVTSEMVLTELLNALCSRGQFLRQSAIRLTRDLRNDSNTLIIS</sequence>
<dbReference type="eggNOG" id="COG2402">
    <property type="taxonomic scope" value="Bacteria"/>
</dbReference>
<evidence type="ECO:0000313" key="2">
    <source>
        <dbReference type="Proteomes" id="UP000001203"/>
    </source>
</evidence>
<dbReference type="KEGG" id="cyt:cce_1141"/>
<dbReference type="SUPFAM" id="SSF88723">
    <property type="entry name" value="PIN domain-like"/>
    <property type="match status" value="1"/>
</dbReference>
<dbReference type="STRING" id="43989.cce_1141"/>
<dbReference type="Gene3D" id="3.40.50.1010">
    <property type="entry name" value="5'-nuclease"/>
    <property type="match status" value="1"/>
</dbReference>
<organism evidence="1 2">
    <name type="scientific">Crocosphaera subtropica (strain ATCC 51142 / BH68)</name>
    <name type="common">Cyanothece sp. (strain ATCC 51142)</name>
    <dbReference type="NCBI Taxonomy" id="43989"/>
    <lineage>
        <taxon>Bacteria</taxon>
        <taxon>Bacillati</taxon>
        <taxon>Cyanobacteriota</taxon>
        <taxon>Cyanophyceae</taxon>
        <taxon>Oscillatoriophycideae</taxon>
        <taxon>Chroococcales</taxon>
        <taxon>Aphanothecaceae</taxon>
        <taxon>Crocosphaera</taxon>
        <taxon>Crocosphaera subtropica</taxon>
    </lineage>
</organism>
<dbReference type="AlphaFoldDB" id="B1WUP0"/>
<reference evidence="1 2" key="1">
    <citation type="journal article" date="2008" name="Proc. Natl. Acad. Sci. U.S.A.">
        <title>The genome of Cyanothece 51142, a unicellular diazotrophic cyanobacterium important in the marine nitrogen cycle.</title>
        <authorList>
            <person name="Welsh E.A."/>
            <person name="Liberton M."/>
            <person name="Stoeckel J."/>
            <person name="Loh T."/>
            <person name="Elvitigala T."/>
            <person name="Wang C."/>
            <person name="Wollam A."/>
            <person name="Fulton R.S."/>
            <person name="Clifton S.W."/>
            <person name="Jacobs J.M."/>
            <person name="Aurora R."/>
            <person name="Ghosh B.K."/>
            <person name="Sherman L.A."/>
            <person name="Smith R.D."/>
            <person name="Wilson R.K."/>
            <person name="Pakrasi H.B."/>
        </authorList>
    </citation>
    <scope>NUCLEOTIDE SEQUENCE [LARGE SCALE GENOMIC DNA]</scope>
    <source>
        <strain evidence="2">ATCC 51142 / BH68</strain>
    </source>
</reference>
<dbReference type="EMBL" id="CP000806">
    <property type="protein sequence ID" value="ACB50491.1"/>
    <property type="molecule type" value="Genomic_DNA"/>
</dbReference>
<keyword evidence="2" id="KW-1185">Reference proteome</keyword>
<accession>B1WUP0</accession>